<dbReference type="Gene3D" id="3.40.50.150">
    <property type="entry name" value="Vaccinia Virus protein VP39"/>
    <property type="match status" value="1"/>
</dbReference>
<dbReference type="OMA" id="ECSPRHR"/>
<accession>A0A5J4Z0X7</accession>
<dbReference type="GO" id="GO:0008168">
    <property type="term" value="F:methyltransferase activity"/>
    <property type="evidence" value="ECO:0007669"/>
    <property type="project" value="TreeGrafter"/>
</dbReference>
<dbReference type="PANTHER" id="PTHR43591">
    <property type="entry name" value="METHYLTRANSFERASE"/>
    <property type="match status" value="1"/>
</dbReference>
<feature type="domain" description="Methyltransferase" evidence="1">
    <location>
        <begin position="187"/>
        <end position="283"/>
    </location>
</feature>
<dbReference type="OrthoDB" id="2013972at2759"/>
<evidence type="ECO:0000313" key="3">
    <source>
        <dbReference type="Proteomes" id="UP000324585"/>
    </source>
</evidence>
<dbReference type="AlphaFoldDB" id="A0A5J4Z0X7"/>
<protein>
    <recommendedName>
        <fullName evidence="1">Methyltransferase domain-containing protein</fullName>
    </recommendedName>
</protein>
<reference evidence="2" key="1">
    <citation type="submission" date="2019-09" db="EMBL/GenBank/DDBJ databases">
        <title>Expansion of phycobilisome linker gene families in mesophilic red algae.</title>
        <authorList>
            <person name="Lee J."/>
        </authorList>
    </citation>
    <scope>NUCLEOTIDE SEQUENCE [LARGE SCALE GENOMIC DNA]</scope>
    <source>
        <strain evidence="2">CCMP 1328</strain>
        <tissue evidence="2">Unicellular</tissue>
    </source>
</reference>
<organism evidence="2 3">
    <name type="scientific">Porphyridium purpureum</name>
    <name type="common">Red alga</name>
    <name type="synonym">Porphyridium cruentum</name>
    <dbReference type="NCBI Taxonomy" id="35688"/>
    <lineage>
        <taxon>Eukaryota</taxon>
        <taxon>Rhodophyta</taxon>
        <taxon>Bangiophyceae</taxon>
        <taxon>Porphyridiales</taxon>
        <taxon>Porphyridiaceae</taxon>
        <taxon>Porphyridium</taxon>
    </lineage>
</organism>
<dbReference type="PANTHER" id="PTHR43591:SF99">
    <property type="entry name" value="OS06G0646000 PROTEIN"/>
    <property type="match status" value="1"/>
</dbReference>
<gene>
    <name evidence="2" type="ORF">FVE85_0995</name>
</gene>
<dbReference type="InterPro" id="IPR041698">
    <property type="entry name" value="Methyltransf_25"/>
</dbReference>
<evidence type="ECO:0000313" key="2">
    <source>
        <dbReference type="EMBL" id="KAA8497266.1"/>
    </source>
</evidence>
<dbReference type="EMBL" id="VRMN01000002">
    <property type="protein sequence ID" value="KAA8497266.1"/>
    <property type="molecule type" value="Genomic_DNA"/>
</dbReference>
<dbReference type="Pfam" id="PF13649">
    <property type="entry name" value="Methyltransf_25"/>
    <property type="match status" value="1"/>
</dbReference>
<dbReference type="Proteomes" id="UP000324585">
    <property type="component" value="Unassembled WGS sequence"/>
</dbReference>
<keyword evidence="3" id="KW-1185">Reference proteome</keyword>
<proteinExistence type="predicted"/>
<sequence length="364" mass="40128">MAHMAWIRVPAPTPVVTASSASWQRARRPPLCSASPLSKRAIDEPVPTLGPVAAAVNRVLQLKPLLQRAQSSATEMMRTRGSSIGADWAEHKAYVERLAPEQHLERLVQSDTLRRLPQYYNVSFHAYQAGNRCWSAAMDADVATLTVHSTLFDEENPSLLGDEQMRFNFCSTICMYLEDEVDDARCVVDVGASTGLSTRHLLRTFSNADIVALDLSEHMLAVASALLEHDGLTERVSFVHAAAEDMPRVVQRRDVDAVVMSLVAHELPRGALGQILEAAFELMEEDALLAILEIDPDAPAAGRLLSNPFFRGLFRSTEPYLDDYLTLDLPRAISEAGFTFVAKHGVSPRHAAFIAYKPRASDHT</sequence>
<name>A0A5J4Z0X7_PORPP</name>
<dbReference type="CDD" id="cd02440">
    <property type="entry name" value="AdoMet_MTases"/>
    <property type="match status" value="1"/>
</dbReference>
<dbReference type="SUPFAM" id="SSF53335">
    <property type="entry name" value="S-adenosyl-L-methionine-dependent methyltransferases"/>
    <property type="match status" value="1"/>
</dbReference>
<dbReference type="InterPro" id="IPR029063">
    <property type="entry name" value="SAM-dependent_MTases_sf"/>
</dbReference>
<comment type="caution">
    <text evidence="2">The sequence shown here is derived from an EMBL/GenBank/DDBJ whole genome shotgun (WGS) entry which is preliminary data.</text>
</comment>
<evidence type="ECO:0000259" key="1">
    <source>
        <dbReference type="Pfam" id="PF13649"/>
    </source>
</evidence>